<gene>
    <name evidence="1" type="ORF">CU098_005306</name>
</gene>
<evidence type="ECO:0000313" key="1">
    <source>
        <dbReference type="EMBL" id="RCH89267.1"/>
    </source>
</evidence>
<dbReference type="AlphaFoldDB" id="A0A367JH70"/>
<accession>A0A367JH70</accession>
<comment type="caution">
    <text evidence="1">The sequence shown here is derived from an EMBL/GenBank/DDBJ whole genome shotgun (WGS) entry which is preliminary data.</text>
</comment>
<proteinExistence type="predicted"/>
<reference evidence="1 2" key="1">
    <citation type="journal article" date="2018" name="G3 (Bethesda)">
        <title>Phylogenetic and Phylogenomic Definition of Rhizopus Species.</title>
        <authorList>
            <person name="Gryganskyi A.P."/>
            <person name="Golan J."/>
            <person name="Dolatabadi S."/>
            <person name="Mondo S."/>
            <person name="Robb S."/>
            <person name="Idnurm A."/>
            <person name="Muszewska A."/>
            <person name="Steczkiewicz K."/>
            <person name="Masonjones S."/>
            <person name="Liao H.L."/>
            <person name="Gajdeczka M.T."/>
            <person name="Anike F."/>
            <person name="Vuek A."/>
            <person name="Anishchenko I.M."/>
            <person name="Voigt K."/>
            <person name="de Hoog G.S."/>
            <person name="Smith M.E."/>
            <person name="Heitman J."/>
            <person name="Vilgalys R."/>
            <person name="Stajich J.E."/>
        </authorList>
    </citation>
    <scope>NUCLEOTIDE SEQUENCE [LARGE SCALE GENOMIC DNA]</scope>
    <source>
        <strain evidence="1 2">LSU 92-RS-03</strain>
    </source>
</reference>
<evidence type="ECO:0000313" key="2">
    <source>
        <dbReference type="Proteomes" id="UP000253551"/>
    </source>
</evidence>
<keyword evidence="2" id="KW-1185">Reference proteome</keyword>
<name>A0A367JH70_RHIST</name>
<dbReference type="OrthoDB" id="2254875at2759"/>
<protein>
    <submittedName>
        <fullName evidence="1">Uncharacterized protein</fullName>
    </submittedName>
</protein>
<dbReference type="EMBL" id="PJQM01003368">
    <property type="protein sequence ID" value="RCH89267.1"/>
    <property type="molecule type" value="Genomic_DNA"/>
</dbReference>
<organism evidence="1 2">
    <name type="scientific">Rhizopus stolonifer</name>
    <name type="common">Rhizopus nigricans</name>
    <dbReference type="NCBI Taxonomy" id="4846"/>
    <lineage>
        <taxon>Eukaryota</taxon>
        <taxon>Fungi</taxon>
        <taxon>Fungi incertae sedis</taxon>
        <taxon>Mucoromycota</taxon>
        <taxon>Mucoromycotina</taxon>
        <taxon>Mucoromycetes</taxon>
        <taxon>Mucorales</taxon>
        <taxon>Mucorineae</taxon>
        <taxon>Rhizopodaceae</taxon>
        <taxon>Rhizopus</taxon>
    </lineage>
</organism>
<sequence length="263" mass="29034">MTSWLNELSQKKNTTSFLLDVNDPPEGLLKSSAASFQFSFVQPETQPTQEETFGIDKDANEFTIDFASLLSSDPQDSKKMPIQVNCTLSDLVNGESSAVFKSVLAELSDQGSKPVINVEGLIESEVEQRAAFNLDAPEFKLPVQTSPKKAITIRSPDEPTQEIKLPTREIKPPTQEIKLPTQTVFDFKPRQEPAFEIPKQAKPITIRAPGDLSKKINLDAPEFKPTKNHVGINLNAAVFEPPKKSVGVYQNGLFIPTVKPSLN</sequence>
<dbReference type="Proteomes" id="UP000253551">
    <property type="component" value="Unassembled WGS sequence"/>
</dbReference>